<dbReference type="InterPro" id="IPR009006">
    <property type="entry name" value="Ala_racemase/Decarboxylase_C"/>
</dbReference>
<dbReference type="AlphaFoldDB" id="A0A1J5RTA3"/>
<dbReference type="GO" id="GO:0008784">
    <property type="term" value="F:alanine racemase activity"/>
    <property type="evidence" value="ECO:0007669"/>
    <property type="project" value="UniProtKB-EC"/>
</dbReference>
<dbReference type="EC" id="5.1.1.1" evidence="4"/>
<accession>A0A1J5RTA3</accession>
<comment type="caution">
    <text evidence="8">The sequence shown here is derived from an EMBL/GenBank/DDBJ whole genome shotgun (WGS) entry which is preliminary data.</text>
</comment>
<comment type="similarity">
    <text evidence="3">Belongs to the alanine racemase family.</text>
</comment>
<dbReference type="InterPro" id="IPR020622">
    <property type="entry name" value="Ala_racemase_pyridoxalP-BS"/>
</dbReference>
<dbReference type="SMART" id="SM01005">
    <property type="entry name" value="Ala_racemase_C"/>
    <property type="match status" value="1"/>
</dbReference>
<protein>
    <recommendedName>
        <fullName evidence="4">alanine racemase</fullName>
        <ecNumber evidence="4">5.1.1.1</ecNumber>
    </recommendedName>
</protein>
<dbReference type="CDD" id="cd06827">
    <property type="entry name" value="PLPDE_III_AR_proteobact"/>
    <property type="match status" value="1"/>
</dbReference>
<evidence type="ECO:0000259" key="7">
    <source>
        <dbReference type="SMART" id="SM01005"/>
    </source>
</evidence>
<dbReference type="EMBL" id="MLJW01000112">
    <property type="protein sequence ID" value="OIQ98906.1"/>
    <property type="molecule type" value="Genomic_DNA"/>
</dbReference>
<dbReference type="GO" id="GO:0030632">
    <property type="term" value="P:D-alanine biosynthetic process"/>
    <property type="evidence" value="ECO:0007669"/>
    <property type="project" value="TreeGrafter"/>
</dbReference>
<comment type="cofactor">
    <cofactor evidence="2">
        <name>pyridoxal 5'-phosphate</name>
        <dbReference type="ChEBI" id="CHEBI:597326"/>
    </cofactor>
</comment>
<dbReference type="PRINTS" id="PR00992">
    <property type="entry name" value="ALARACEMASE"/>
</dbReference>
<name>A0A1J5RTA3_9ZZZZ</name>
<dbReference type="Pfam" id="PF00842">
    <property type="entry name" value="Ala_racemase_C"/>
    <property type="match status" value="1"/>
</dbReference>
<dbReference type="PANTHER" id="PTHR30511:SF0">
    <property type="entry name" value="ALANINE RACEMASE, CATABOLIC-RELATED"/>
    <property type="match status" value="1"/>
</dbReference>
<keyword evidence="5" id="KW-0663">Pyridoxal phosphate</keyword>
<feature type="domain" description="Alanine racemase C-terminal" evidence="7">
    <location>
        <begin position="230"/>
        <end position="354"/>
    </location>
</feature>
<sequence length="354" mass="38389">MPRPIQALIDLSALQNNLRVARRLAPSRVMAVVKANAYGHGLLRVAEALNEAEGFAMLDVRDAVALREAGFRQTILLLEGFFTADELPLIAEYELSTVIHSMHQLDMLDACPRRNSLQVWFKINTGMNRLGFVPEQVPAAMEKLKSHPAVRDITLMTHFSHADEPEGVAEQLERFRSLTASYRAPRSLANSAALLRYPSTHSEWVRPGIMLYGASPFADTSAQQLGLKPVMTLSSEIISVRELKAGDRIGYAGLFRAATTMRIGTVACGYADGYPRHAPTGTPILVNGQRTRTLGRVSMDMLGVDLSGITDADVGSRVTLWGAGLPVEDVASSAGTVSYELMCALTARVPTVAG</sequence>
<dbReference type="InterPro" id="IPR029066">
    <property type="entry name" value="PLP-binding_barrel"/>
</dbReference>
<evidence type="ECO:0000256" key="3">
    <source>
        <dbReference type="ARBA" id="ARBA00007880"/>
    </source>
</evidence>
<dbReference type="PROSITE" id="PS00395">
    <property type="entry name" value="ALANINE_RACEMASE"/>
    <property type="match status" value="1"/>
</dbReference>
<reference evidence="8" key="1">
    <citation type="submission" date="2016-10" db="EMBL/GenBank/DDBJ databases">
        <title>Sequence of Gallionella enrichment culture.</title>
        <authorList>
            <person name="Poehlein A."/>
            <person name="Muehling M."/>
            <person name="Daniel R."/>
        </authorList>
    </citation>
    <scope>NUCLEOTIDE SEQUENCE</scope>
</reference>
<dbReference type="SUPFAM" id="SSF50621">
    <property type="entry name" value="Alanine racemase C-terminal domain-like"/>
    <property type="match status" value="1"/>
</dbReference>
<dbReference type="PANTHER" id="PTHR30511">
    <property type="entry name" value="ALANINE RACEMASE"/>
    <property type="match status" value="1"/>
</dbReference>
<dbReference type="FunFam" id="3.20.20.10:FF:000002">
    <property type="entry name" value="Alanine racemase"/>
    <property type="match status" value="1"/>
</dbReference>
<dbReference type="HAMAP" id="MF_01201">
    <property type="entry name" value="Ala_racemase"/>
    <property type="match status" value="1"/>
</dbReference>
<evidence type="ECO:0000256" key="5">
    <source>
        <dbReference type="ARBA" id="ARBA00022898"/>
    </source>
</evidence>
<dbReference type="NCBIfam" id="TIGR00492">
    <property type="entry name" value="alr"/>
    <property type="match status" value="1"/>
</dbReference>
<keyword evidence="6 8" id="KW-0413">Isomerase</keyword>
<dbReference type="InterPro" id="IPR011079">
    <property type="entry name" value="Ala_racemase_C"/>
</dbReference>
<dbReference type="Gene3D" id="3.20.20.10">
    <property type="entry name" value="Alanine racemase"/>
    <property type="match status" value="1"/>
</dbReference>
<evidence type="ECO:0000313" key="8">
    <source>
        <dbReference type="EMBL" id="OIQ98906.1"/>
    </source>
</evidence>
<dbReference type="FunFam" id="2.40.37.10:FF:000002">
    <property type="entry name" value="Alanine racemase"/>
    <property type="match status" value="1"/>
</dbReference>
<dbReference type="GO" id="GO:0030170">
    <property type="term" value="F:pyridoxal phosphate binding"/>
    <property type="evidence" value="ECO:0007669"/>
    <property type="project" value="TreeGrafter"/>
</dbReference>
<gene>
    <name evidence="8" type="primary">dadX_3</name>
    <name evidence="8" type="ORF">GALL_190010</name>
</gene>
<dbReference type="InterPro" id="IPR000821">
    <property type="entry name" value="Ala_racemase"/>
</dbReference>
<dbReference type="InterPro" id="IPR001608">
    <property type="entry name" value="Ala_racemase_N"/>
</dbReference>
<proteinExistence type="inferred from homology"/>
<evidence type="ECO:0000256" key="1">
    <source>
        <dbReference type="ARBA" id="ARBA00000316"/>
    </source>
</evidence>
<evidence type="ECO:0000256" key="4">
    <source>
        <dbReference type="ARBA" id="ARBA00013089"/>
    </source>
</evidence>
<dbReference type="GO" id="GO:0005829">
    <property type="term" value="C:cytosol"/>
    <property type="evidence" value="ECO:0007669"/>
    <property type="project" value="TreeGrafter"/>
</dbReference>
<dbReference type="Gene3D" id="2.40.37.10">
    <property type="entry name" value="Lyase, Ornithine Decarboxylase, Chain A, domain 1"/>
    <property type="match status" value="1"/>
</dbReference>
<dbReference type="SUPFAM" id="SSF51419">
    <property type="entry name" value="PLP-binding barrel"/>
    <property type="match status" value="1"/>
</dbReference>
<organism evidence="8">
    <name type="scientific">mine drainage metagenome</name>
    <dbReference type="NCBI Taxonomy" id="410659"/>
    <lineage>
        <taxon>unclassified sequences</taxon>
        <taxon>metagenomes</taxon>
        <taxon>ecological metagenomes</taxon>
    </lineage>
</organism>
<dbReference type="Pfam" id="PF01168">
    <property type="entry name" value="Ala_racemase_N"/>
    <property type="match status" value="1"/>
</dbReference>
<comment type="catalytic activity">
    <reaction evidence="1">
        <text>L-alanine = D-alanine</text>
        <dbReference type="Rhea" id="RHEA:20249"/>
        <dbReference type="ChEBI" id="CHEBI:57416"/>
        <dbReference type="ChEBI" id="CHEBI:57972"/>
        <dbReference type="EC" id="5.1.1.1"/>
    </reaction>
</comment>
<evidence type="ECO:0000256" key="6">
    <source>
        <dbReference type="ARBA" id="ARBA00023235"/>
    </source>
</evidence>
<evidence type="ECO:0000256" key="2">
    <source>
        <dbReference type="ARBA" id="ARBA00001933"/>
    </source>
</evidence>